<dbReference type="InterPro" id="IPR045865">
    <property type="entry name" value="ACT-like_dom_sf"/>
</dbReference>
<dbReference type="FunFam" id="3.30.2130.10:FF:000001">
    <property type="entry name" value="Bifunctional aspartokinase/homoserine dehydrogenase"/>
    <property type="match status" value="1"/>
</dbReference>
<dbReference type="FunFam" id="3.40.1160.10:FF:000023">
    <property type="entry name" value="Probable aspartokinase"/>
    <property type="match status" value="1"/>
</dbReference>
<dbReference type="InterPro" id="IPR054352">
    <property type="entry name" value="ACT_Aspartokinase"/>
</dbReference>
<evidence type="ECO:0000256" key="2">
    <source>
        <dbReference type="ARBA" id="ARBA00010122"/>
    </source>
</evidence>
<evidence type="ECO:0000313" key="12">
    <source>
        <dbReference type="EMBL" id="PSS10862.1"/>
    </source>
</evidence>
<dbReference type="SUPFAM" id="SSF55021">
    <property type="entry name" value="ACT-like"/>
    <property type="match status" value="2"/>
</dbReference>
<keyword evidence="6" id="KW-0067">ATP-binding</keyword>
<feature type="compositionally biased region" description="Low complexity" evidence="9">
    <location>
        <begin position="338"/>
        <end position="348"/>
    </location>
</feature>
<dbReference type="Gene3D" id="3.40.1160.10">
    <property type="entry name" value="Acetylglutamate kinase-like"/>
    <property type="match status" value="1"/>
</dbReference>
<dbReference type="GO" id="GO:0009088">
    <property type="term" value="P:threonine biosynthetic process"/>
    <property type="evidence" value="ECO:0007669"/>
    <property type="project" value="UniProtKB-ARBA"/>
</dbReference>
<protein>
    <recommendedName>
        <fullName evidence="8">Aspartokinase</fullName>
        <ecNumber evidence="8">2.7.2.4</ecNumber>
    </recommendedName>
</protein>
<dbReference type="InterPro" id="IPR018042">
    <property type="entry name" value="Aspartate_kinase_CS"/>
</dbReference>
<dbReference type="GO" id="GO:0004072">
    <property type="term" value="F:aspartate kinase activity"/>
    <property type="evidence" value="ECO:0007669"/>
    <property type="project" value="UniProtKB-EC"/>
</dbReference>
<proteinExistence type="inferred from homology"/>
<dbReference type="InParanoid" id="A0A2T3ATT6"/>
<dbReference type="Pfam" id="PF22468">
    <property type="entry name" value="ACT_9"/>
    <property type="match status" value="1"/>
</dbReference>
<comment type="similarity">
    <text evidence="2 8">Belongs to the aspartokinase family.</text>
</comment>
<accession>A0A2T3ATT6</accession>
<feature type="domain" description="Aspartate/glutamate/uridylate kinase" evidence="10">
    <location>
        <begin position="11"/>
        <end position="318"/>
    </location>
</feature>
<dbReference type="GO" id="GO:0009089">
    <property type="term" value="P:lysine biosynthetic process via diaminopimelate"/>
    <property type="evidence" value="ECO:0007669"/>
    <property type="project" value="TreeGrafter"/>
</dbReference>
<dbReference type="GeneID" id="36572734"/>
<dbReference type="Gene3D" id="3.30.2130.10">
    <property type="entry name" value="VC0802-like"/>
    <property type="match status" value="1"/>
</dbReference>
<comment type="catalytic activity">
    <reaction evidence="7 8">
        <text>L-aspartate + ATP = 4-phospho-L-aspartate + ADP</text>
        <dbReference type="Rhea" id="RHEA:23776"/>
        <dbReference type="ChEBI" id="CHEBI:29991"/>
        <dbReference type="ChEBI" id="CHEBI:30616"/>
        <dbReference type="ChEBI" id="CHEBI:57535"/>
        <dbReference type="ChEBI" id="CHEBI:456216"/>
        <dbReference type="EC" id="2.7.2.4"/>
    </reaction>
</comment>
<feature type="domain" description="Aspartokinase ACT" evidence="11">
    <location>
        <begin position="462"/>
        <end position="521"/>
    </location>
</feature>
<dbReference type="PROSITE" id="PS00324">
    <property type="entry name" value="ASPARTOKINASE"/>
    <property type="match status" value="1"/>
</dbReference>
<dbReference type="GO" id="GO:0009090">
    <property type="term" value="P:homoserine biosynthetic process"/>
    <property type="evidence" value="ECO:0007669"/>
    <property type="project" value="TreeGrafter"/>
</dbReference>
<dbReference type="InterPro" id="IPR036393">
    <property type="entry name" value="AceGlu_kinase-like_sf"/>
</dbReference>
<evidence type="ECO:0000256" key="5">
    <source>
        <dbReference type="ARBA" id="ARBA00022777"/>
    </source>
</evidence>
<dbReference type="RefSeq" id="XP_024718041.1">
    <property type="nucleotide sequence ID" value="XM_024864653.1"/>
</dbReference>
<dbReference type="PANTHER" id="PTHR21499:SF59">
    <property type="entry name" value="ASPARTOKINASE"/>
    <property type="match status" value="1"/>
</dbReference>
<evidence type="ECO:0000256" key="7">
    <source>
        <dbReference type="ARBA" id="ARBA00047872"/>
    </source>
</evidence>
<dbReference type="AlphaFoldDB" id="A0A2T3ATT6"/>
<comment type="pathway">
    <text evidence="1">Mycotoxin biosynthesis.</text>
</comment>
<dbReference type="SUPFAM" id="SSF53633">
    <property type="entry name" value="Carbamate kinase-like"/>
    <property type="match status" value="1"/>
</dbReference>
<dbReference type="EMBL" id="KZ679016">
    <property type="protein sequence ID" value="PSS10862.1"/>
    <property type="molecule type" value="Genomic_DNA"/>
</dbReference>
<dbReference type="NCBIfam" id="TIGR00657">
    <property type="entry name" value="asp_kinases"/>
    <property type="match status" value="1"/>
</dbReference>
<evidence type="ECO:0000256" key="4">
    <source>
        <dbReference type="ARBA" id="ARBA00022741"/>
    </source>
</evidence>
<name>A0A2T3ATT6_AMORE</name>
<dbReference type="PANTHER" id="PTHR21499">
    <property type="entry name" value="ASPARTATE KINASE"/>
    <property type="match status" value="1"/>
</dbReference>
<evidence type="ECO:0000256" key="3">
    <source>
        <dbReference type="ARBA" id="ARBA00022679"/>
    </source>
</evidence>
<dbReference type="EC" id="2.7.2.4" evidence="8"/>
<evidence type="ECO:0000256" key="1">
    <source>
        <dbReference type="ARBA" id="ARBA00004685"/>
    </source>
</evidence>
<evidence type="ECO:0000256" key="6">
    <source>
        <dbReference type="ARBA" id="ARBA00022840"/>
    </source>
</evidence>
<gene>
    <name evidence="12" type="ORF">M430DRAFT_22200</name>
</gene>
<evidence type="ECO:0000256" key="8">
    <source>
        <dbReference type="RuleBase" id="RU003448"/>
    </source>
</evidence>
<sequence length="546" mass="59191">MSVVLQQGKPWIVQKYGGTSLGKLLPAITGTIIPQYLKDYNVAVVCSALSGTTKSMGTTSLLLQAIDYTMGPLRNQTELNRTIDVIKDQHLEASRVIQSQVDYAGDGNIFEELDAGIRKDCEKLRSFLAAAQTIGEVSARSKDRVLATGEKLACRLVVASLMSRGIEAKMVTLEDIVEKAYSDDLYKQRVAYDELGPHFFDQLAVEIGKRLEACGEAVPVVTGFFGMMPTSMLQSVGRGYSDLCAAMCAVSTFAAELQIWKEVDGIFTADPRKVPSARLLATVTLEEASELTYYGSEVIHPFTMQQIRNANIPLRLKNVKNPEGNGTIIYPSQTGTNSPKSESEASSVSGSVSDSAIFSFMSANGYYGKSQSRRAPTALTTKDNIVLINIQSNRQKKSHGFLAQVFNKLDEANAVADLITSSEQSVSLAISSLEDDAVKLDRLIASLEKCGKVEVLQNVAIVSVIGHKMRNMVGIAGEIFSKLASGGVNIYLIGQGASEINISLVVQRDDALLAMDIIHTHVLGISKHPEHTPIVQNSLMKGPWLF</sequence>
<feature type="region of interest" description="Disordered" evidence="9">
    <location>
        <begin position="325"/>
        <end position="348"/>
    </location>
</feature>
<dbReference type="STRING" id="857342.A0A2T3ATT6"/>
<keyword evidence="13" id="KW-1185">Reference proteome</keyword>
<dbReference type="GO" id="GO:0071266">
    <property type="term" value="P:'de novo' L-methionine biosynthetic process"/>
    <property type="evidence" value="ECO:0007669"/>
    <property type="project" value="UniProtKB-ARBA"/>
</dbReference>
<reference evidence="12 13" key="1">
    <citation type="journal article" date="2018" name="New Phytol.">
        <title>Comparative genomics and transcriptomics depict ericoid mycorrhizal fungi as versatile saprotrophs and plant mutualists.</title>
        <authorList>
            <person name="Martino E."/>
            <person name="Morin E."/>
            <person name="Grelet G.A."/>
            <person name="Kuo A."/>
            <person name="Kohler A."/>
            <person name="Daghino S."/>
            <person name="Barry K.W."/>
            <person name="Cichocki N."/>
            <person name="Clum A."/>
            <person name="Dockter R.B."/>
            <person name="Hainaut M."/>
            <person name="Kuo R.C."/>
            <person name="LaButti K."/>
            <person name="Lindahl B.D."/>
            <person name="Lindquist E.A."/>
            <person name="Lipzen A."/>
            <person name="Khouja H.R."/>
            <person name="Magnuson J."/>
            <person name="Murat C."/>
            <person name="Ohm R.A."/>
            <person name="Singer S.W."/>
            <person name="Spatafora J.W."/>
            <person name="Wang M."/>
            <person name="Veneault-Fourrey C."/>
            <person name="Henrissat B."/>
            <person name="Grigoriev I.V."/>
            <person name="Martin F.M."/>
            <person name="Perotto S."/>
        </authorList>
    </citation>
    <scope>NUCLEOTIDE SEQUENCE [LARGE SCALE GENOMIC DNA]</scope>
    <source>
        <strain evidence="12 13">ATCC 22711</strain>
    </source>
</reference>
<dbReference type="GO" id="GO:0005524">
    <property type="term" value="F:ATP binding"/>
    <property type="evidence" value="ECO:0007669"/>
    <property type="project" value="UniProtKB-KW"/>
</dbReference>
<dbReference type="OrthoDB" id="4323675at2759"/>
<keyword evidence="4" id="KW-0547">Nucleotide-binding</keyword>
<evidence type="ECO:0000259" key="10">
    <source>
        <dbReference type="Pfam" id="PF00696"/>
    </source>
</evidence>
<evidence type="ECO:0000256" key="9">
    <source>
        <dbReference type="SAM" id="MobiDB-lite"/>
    </source>
</evidence>
<organism evidence="12 13">
    <name type="scientific">Amorphotheca resinae ATCC 22711</name>
    <dbReference type="NCBI Taxonomy" id="857342"/>
    <lineage>
        <taxon>Eukaryota</taxon>
        <taxon>Fungi</taxon>
        <taxon>Dikarya</taxon>
        <taxon>Ascomycota</taxon>
        <taxon>Pezizomycotina</taxon>
        <taxon>Leotiomycetes</taxon>
        <taxon>Helotiales</taxon>
        <taxon>Amorphothecaceae</taxon>
        <taxon>Amorphotheca</taxon>
    </lineage>
</organism>
<evidence type="ECO:0000259" key="11">
    <source>
        <dbReference type="Pfam" id="PF22468"/>
    </source>
</evidence>
<dbReference type="InterPro" id="IPR001048">
    <property type="entry name" value="Asp/Glu/Uridylate_kinase"/>
</dbReference>
<evidence type="ECO:0000313" key="13">
    <source>
        <dbReference type="Proteomes" id="UP000241818"/>
    </source>
</evidence>
<keyword evidence="5 8" id="KW-0418">Kinase</keyword>
<keyword evidence="3 8" id="KW-0808">Transferase</keyword>
<dbReference type="GO" id="GO:0005829">
    <property type="term" value="C:cytosol"/>
    <property type="evidence" value="ECO:0007669"/>
    <property type="project" value="TreeGrafter"/>
</dbReference>
<dbReference type="InterPro" id="IPR001341">
    <property type="entry name" value="Asp_kinase"/>
</dbReference>
<dbReference type="Pfam" id="PF00696">
    <property type="entry name" value="AA_kinase"/>
    <property type="match status" value="1"/>
</dbReference>
<dbReference type="Proteomes" id="UP000241818">
    <property type="component" value="Unassembled WGS sequence"/>
</dbReference>